<organism evidence="1 2">
    <name type="scientific">Nocardioides donggukensis</name>
    <dbReference type="NCBI Taxonomy" id="2774019"/>
    <lineage>
        <taxon>Bacteria</taxon>
        <taxon>Bacillati</taxon>
        <taxon>Actinomycetota</taxon>
        <taxon>Actinomycetes</taxon>
        <taxon>Propionibacteriales</taxon>
        <taxon>Nocardioidaceae</taxon>
        <taxon>Nocardioides</taxon>
    </lineage>
</organism>
<proteinExistence type="predicted"/>
<dbReference type="InterPro" id="IPR029046">
    <property type="entry name" value="LolA/LolB/LppX"/>
</dbReference>
<keyword evidence="2" id="KW-1185">Reference proteome</keyword>
<gene>
    <name evidence="1" type="ORF">IE331_14170</name>
</gene>
<evidence type="ECO:0000313" key="2">
    <source>
        <dbReference type="Proteomes" id="UP000616839"/>
    </source>
</evidence>
<dbReference type="AlphaFoldDB" id="A0A927K5Q1"/>
<comment type="caution">
    <text evidence="1">The sequence shown here is derived from an EMBL/GenBank/DDBJ whole genome shotgun (WGS) entry which is preliminary data.</text>
</comment>
<dbReference type="Proteomes" id="UP000616839">
    <property type="component" value="Unassembled WGS sequence"/>
</dbReference>
<dbReference type="PROSITE" id="PS51257">
    <property type="entry name" value="PROKAR_LIPOPROTEIN"/>
    <property type="match status" value="1"/>
</dbReference>
<evidence type="ECO:0008006" key="3">
    <source>
        <dbReference type="Google" id="ProtNLM"/>
    </source>
</evidence>
<dbReference type="EMBL" id="JACYXZ010000004">
    <property type="protein sequence ID" value="MBD8870772.1"/>
    <property type="molecule type" value="Genomic_DNA"/>
</dbReference>
<evidence type="ECO:0000313" key="1">
    <source>
        <dbReference type="EMBL" id="MBD8870772.1"/>
    </source>
</evidence>
<dbReference type="SUPFAM" id="SSF89392">
    <property type="entry name" value="Prokaryotic lipoproteins and lipoprotein localization factors"/>
    <property type="match status" value="1"/>
</dbReference>
<dbReference type="RefSeq" id="WP_192144118.1">
    <property type="nucleotide sequence ID" value="NZ_JACYXZ010000004.1"/>
</dbReference>
<dbReference type="Gene3D" id="2.50.20.20">
    <property type="match status" value="1"/>
</dbReference>
<sequence length="271" mass="27693">MRTPLLASALTTLALTLTGCGGDPFADDDREPAEVLADAVDATLGVDSFVVDTKAALTIGETDISLTAAGAVDYEALVADAGITVQQGEAGGEIEIRADGESVWFRTEGEQVPAIPQGKSWVQGEASILDGAATFDPAGLAGVVIALRAAEDVVEGGTKEIDGVQAREFSTTVTYADAVEAAGEDAGKLESSLSLTGTADQADLVIVAWVGEDDVIRDFDLDIEAGDVPVDGTYTVDVSGVDEDVEAPEAPAEEDVLTGAEADAFLSSVVQ</sequence>
<protein>
    <recommendedName>
        <fullName evidence="3">LppX_LprAFG lipoprotein</fullName>
    </recommendedName>
</protein>
<name>A0A927K5Q1_9ACTN</name>
<accession>A0A927K5Q1</accession>
<reference evidence="1" key="1">
    <citation type="submission" date="2020-09" db="EMBL/GenBank/DDBJ databases">
        <title>Nocardioides sp. strain MJB4 16S ribosomal RNA gene Genome sequencing and assembly.</title>
        <authorList>
            <person name="Kim I."/>
        </authorList>
    </citation>
    <scope>NUCLEOTIDE SEQUENCE</scope>
    <source>
        <strain evidence="1">MJB4</strain>
    </source>
</reference>